<comment type="caution">
    <text evidence="2">The sequence shown here is derived from an EMBL/GenBank/DDBJ whole genome shotgun (WGS) entry which is preliminary data.</text>
</comment>
<name>A0ABC8UQ46_9AQUA</name>
<dbReference type="Proteomes" id="UP001642360">
    <property type="component" value="Unassembled WGS sequence"/>
</dbReference>
<dbReference type="EMBL" id="CAUOFW020008547">
    <property type="protein sequence ID" value="CAK9183200.1"/>
    <property type="molecule type" value="Genomic_DNA"/>
</dbReference>
<feature type="compositionally biased region" description="Polar residues" evidence="1">
    <location>
        <begin position="12"/>
        <end position="22"/>
    </location>
</feature>
<accession>A0ABC8UQ46</accession>
<feature type="region of interest" description="Disordered" evidence="1">
    <location>
        <begin position="1"/>
        <end position="25"/>
    </location>
</feature>
<keyword evidence="3" id="KW-1185">Reference proteome</keyword>
<gene>
    <name evidence="2" type="ORF">ILEXP_LOCUS53450</name>
</gene>
<evidence type="ECO:0000313" key="3">
    <source>
        <dbReference type="Proteomes" id="UP001642360"/>
    </source>
</evidence>
<reference evidence="2 3" key="1">
    <citation type="submission" date="2024-02" db="EMBL/GenBank/DDBJ databases">
        <authorList>
            <person name="Vignale AGUSTIN F."/>
            <person name="Sosa J E."/>
            <person name="Modenutti C."/>
        </authorList>
    </citation>
    <scope>NUCLEOTIDE SEQUENCE [LARGE SCALE GENOMIC DNA]</scope>
</reference>
<dbReference type="AlphaFoldDB" id="A0ABC8UQ46"/>
<protein>
    <submittedName>
        <fullName evidence="2">Uncharacterized protein</fullName>
    </submittedName>
</protein>
<evidence type="ECO:0000313" key="2">
    <source>
        <dbReference type="EMBL" id="CAK9183200.1"/>
    </source>
</evidence>
<sequence length="126" mass="14214">MPEEAPVIRTTLPETSSENMELTNERKSLRHCNGGTKSKREKKVAGGATKLRNWWIKSMASFRDRELKNNKDDGYACKRKCQCRKVQCGVWVAALHETSSTRSPVRSGDICQDDGGLLFNGILENR</sequence>
<organism evidence="2 3">
    <name type="scientific">Ilex paraguariensis</name>
    <name type="common">yerba mate</name>
    <dbReference type="NCBI Taxonomy" id="185542"/>
    <lineage>
        <taxon>Eukaryota</taxon>
        <taxon>Viridiplantae</taxon>
        <taxon>Streptophyta</taxon>
        <taxon>Embryophyta</taxon>
        <taxon>Tracheophyta</taxon>
        <taxon>Spermatophyta</taxon>
        <taxon>Magnoliopsida</taxon>
        <taxon>eudicotyledons</taxon>
        <taxon>Gunneridae</taxon>
        <taxon>Pentapetalae</taxon>
        <taxon>asterids</taxon>
        <taxon>campanulids</taxon>
        <taxon>Aquifoliales</taxon>
        <taxon>Aquifoliaceae</taxon>
        <taxon>Ilex</taxon>
    </lineage>
</organism>
<proteinExistence type="predicted"/>
<evidence type="ECO:0000256" key="1">
    <source>
        <dbReference type="SAM" id="MobiDB-lite"/>
    </source>
</evidence>